<organism evidence="2 3">
    <name type="scientific">Polytolypa hystricis (strain UAMH7299)</name>
    <dbReference type="NCBI Taxonomy" id="1447883"/>
    <lineage>
        <taxon>Eukaryota</taxon>
        <taxon>Fungi</taxon>
        <taxon>Dikarya</taxon>
        <taxon>Ascomycota</taxon>
        <taxon>Pezizomycotina</taxon>
        <taxon>Eurotiomycetes</taxon>
        <taxon>Eurotiomycetidae</taxon>
        <taxon>Onygenales</taxon>
        <taxon>Onygenales incertae sedis</taxon>
        <taxon>Polytolypa</taxon>
    </lineage>
</organism>
<dbReference type="InterPro" id="IPR036397">
    <property type="entry name" value="RNaseH_sf"/>
</dbReference>
<dbReference type="OrthoDB" id="5080849at2759"/>
<dbReference type="AlphaFoldDB" id="A0A2B7XV26"/>
<sequence length="451" mass="49164">MSDDDVDVPDASDLVSDTTFARAARAARGKKRPPPEEPPRTGPSHPYSLRRRDASSDLPTPVSRGPTAGKGRDGPQAHSEGPPDTEIPSLQAATDNAATRARAFQEELVKASGNIDQILRRVALEFSEFQDRLKLVAGSLASALQNCLLLPELRAPGKTTSATPLFSTVASRPPPPAEPEPAKKKAPQGPKPHKGDDRIMVRLPADHLAHSSTPYAVREKLNDALKDRLIADVHAIRSGLALVTTPGREAFDIQKHTPVLEGVFGEGATFERQEKWKPYLTSWGISSRFRWIRRGLPDLETANWAPLPPWGRPDWDATRREIGAVGRGTGHGTFVGWRAQRFPLDVIVYSDGSRDDQGNAGAGYTVRRGPDCLVEGTVPLGRTAEVYDAEITAAVEGARAVFKDPSIQLFRNLWICLDNEEAAIRLQSGYPAMTSYRATEELGSLATDWKT</sequence>
<gene>
    <name evidence="2" type="ORF">AJ80_05489</name>
</gene>
<reference evidence="2 3" key="1">
    <citation type="submission" date="2017-10" db="EMBL/GenBank/DDBJ databases">
        <title>Comparative genomics in systemic dimorphic fungi from Ajellomycetaceae.</title>
        <authorList>
            <person name="Munoz J.F."/>
            <person name="Mcewen J.G."/>
            <person name="Clay O.K."/>
            <person name="Cuomo C.A."/>
        </authorList>
    </citation>
    <scope>NUCLEOTIDE SEQUENCE [LARGE SCALE GENOMIC DNA]</scope>
    <source>
        <strain evidence="2 3">UAMH7299</strain>
    </source>
</reference>
<feature type="region of interest" description="Disordered" evidence="1">
    <location>
        <begin position="159"/>
        <end position="196"/>
    </location>
</feature>
<evidence type="ECO:0008006" key="4">
    <source>
        <dbReference type="Google" id="ProtNLM"/>
    </source>
</evidence>
<evidence type="ECO:0000313" key="3">
    <source>
        <dbReference type="Proteomes" id="UP000224634"/>
    </source>
</evidence>
<feature type="region of interest" description="Disordered" evidence="1">
    <location>
        <begin position="1"/>
        <end position="89"/>
    </location>
</feature>
<proteinExistence type="predicted"/>
<feature type="compositionally biased region" description="Acidic residues" evidence="1">
    <location>
        <begin position="1"/>
        <end position="10"/>
    </location>
</feature>
<feature type="compositionally biased region" description="Low complexity" evidence="1">
    <location>
        <begin position="11"/>
        <end position="24"/>
    </location>
</feature>
<dbReference type="InterPro" id="IPR012337">
    <property type="entry name" value="RNaseH-like_sf"/>
</dbReference>
<name>A0A2B7XV26_POLH7</name>
<evidence type="ECO:0000313" key="2">
    <source>
        <dbReference type="EMBL" id="PGH15624.1"/>
    </source>
</evidence>
<dbReference type="Proteomes" id="UP000224634">
    <property type="component" value="Unassembled WGS sequence"/>
</dbReference>
<feature type="compositionally biased region" description="Polar residues" evidence="1">
    <location>
        <begin position="159"/>
        <end position="170"/>
    </location>
</feature>
<comment type="caution">
    <text evidence="2">The sequence shown here is derived from an EMBL/GenBank/DDBJ whole genome shotgun (WGS) entry which is preliminary data.</text>
</comment>
<evidence type="ECO:0000256" key="1">
    <source>
        <dbReference type="SAM" id="MobiDB-lite"/>
    </source>
</evidence>
<dbReference type="Gene3D" id="3.30.420.10">
    <property type="entry name" value="Ribonuclease H-like superfamily/Ribonuclease H"/>
    <property type="match status" value="1"/>
</dbReference>
<accession>A0A2B7XV26</accession>
<dbReference type="GO" id="GO:0003676">
    <property type="term" value="F:nucleic acid binding"/>
    <property type="evidence" value="ECO:0007669"/>
    <property type="project" value="InterPro"/>
</dbReference>
<keyword evidence="3" id="KW-1185">Reference proteome</keyword>
<dbReference type="SUPFAM" id="SSF53098">
    <property type="entry name" value="Ribonuclease H-like"/>
    <property type="match status" value="1"/>
</dbReference>
<protein>
    <recommendedName>
        <fullName evidence="4">RNase H type-1 domain-containing protein</fullName>
    </recommendedName>
</protein>
<dbReference type="EMBL" id="PDNA01000081">
    <property type="protein sequence ID" value="PGH15624.1"/>
    <property type="molecule type" value="Genomic_DNA"/>
</dbReference>